<dbReference type="Gene3D" id="1.20.1640.10">
    <property type="entry name" value="Multidrug efflux transporter AcrB transmembrane domain"/>
    <property type="match status" value="2"/>
</dbReference>
<keyword evidence="1" id="KW-1133">Transmembrane helix</keyword>
<comment type="caution">
    <text evidence="2">The sequence shown here is derived from an EMBL/GenBank/DDBJ whole genome shotgun (WGS) entry which is preliminary data.</text>
</comment>
<evidence type="ECO:0000256" key="1">
    <source>
        <dbReference type="SAM" id="Phobius"/>
    </source>
</evidence>
<dbReference type="SUPFAM" id="SSF82714">
    <property type="entry name" value="Multidrug efflux transporter AcrB TolC docking domain, DN and DC subdomains"/>
    <property type="match status" value="2"/>
</dbReference>
<feature type="transmembrane region" description="Helical" evidence="1">
    <location>
        <begin position="959"/>
        <end position="979"/>
    </location>
</feature>
<dbReference type="GO" id="GO:0042910">
    <property type="term" value="F:xenobiotic transmembrane transporter activity"/>
    <property type="evidence" value="ECO:0007669"/>
    <property type="project" value="TreeGrafter"/>
</dbReference>
<dbReference type="InterPro" id="IPR027463">
    <property type="entry name" value="AcrB_DN_DC_subdom"/>
</dbReference>
<dbReference type="Pfam" id="PF00873">
    <property type="entry name" value="ACR_tran"/>
    <property type="match status" value="1"/>
</dbReference>
<dbReference type="Gene3D" id="3.30.70.1440">
    <property type="entry name" value="Multidrug efflux transporter AcrB pore domain"/>
    <property type="match status" value="1"/>
</dbReference>
<dbReference type="EMBL" id="VTOZ01000006">
    <property type="protein sequence ID" value="TYZ29775.1"/>
    <property type="molecule type" value="Genomic_DNA"/>
</dbReference>
<feature type="transmembrane region" description="Helical" evidence="1">
    <location>
        <begin position="335"/>
        <end position="354"/>
    </location>
</feature>
<dbReference type="AlphaFoldDB" id="A0A5D6WRG0"/>
<dbReference type="Gene3D" id="3.30.70.1430">
    <property type="entry name" value="Multidrug efflux transporter AcrB pore domain"/>
    <property type="match status" value="2"/>
</dbReference>
<dbReference type="SUPFAM" id="SSF82693">
    <property type="entry name" value="Multidrug efflux transporter AcrB pore domain, PN1, PN2, PC1 and PC2 subdomains"/>
    <property type="match status" value="2"/>
</dbReference>
<dbReference type="Proteomes" id="UP000322783">
    <property type="component" value="Unassembled WGS sequence"/>
</dbReference>
<feature type="transmembrane region" description="Helical" evidence="1">
    <location>
        <begin position="463"/>
        <end position="485"/>
    </location>
</feature>
<evidence type="ECO:0000313" key="2">
    <source>
        <dbReference type="EMBL" id="TYZ29775.1"/>
    </source>
</evidence>
<dbReference type="Gene3D" id="3.30.2090.10">
    <property type="entry name" value="Multidrug efflux transporter AcrB TolC docking domain, DN and DC subdomains"/>
    <property type="match status" value="2"/>
</dbReference>
<protein>
    <submittedName>
        <fullName evidence="2">Efflux RND transporter permease subunit</fullName>
    </submittedName>
</protein>
<feature type="transmembrane region" description="Helical" evidence="1">
    <location>
        <begin position="862"/>
        <end position="880"/>
    </location>
</feature>
<keyword evidence="3" id="KW-1185">Reference proteome</keyword>
<dbReference type="PANTHER" id="PTHR32063:SF18">
    <property type="entry name" value="CATION EFFLUX SYSTEM PROTEIN"/>
    <property type="match status" value="1"/>
</dbReference>
<feature type="transmembrane region" description="Helical" evidence="1">
    <location>
        <begin position="892"/>
        <end position="919"/>
    </location>
</feature>
<dbReference type="PANTHER" id="PTHR32063">
    <property type="match status" value="1"/>
</dbReference>
<dbReference type="RefSeq" id="WP_149188617.1">
    <property type="nucleotide sequence ID" value="NZ_VTOZ01000006.1"/>
</dbReference>
<feature type="transmembrane region" description="Helical" evidence="1">
    <location>
        <begin position="360"/>
        <end position="380"/>
    </location>
</feature>
<reference evidence="2 3" key="1">
    <citation type="submission" date="2019-08" db="EMBL/GenBank/DDBJ databases">
        <title>Selenomonas sp. mPRGC5 and Selenomonas sp. mPRGC8 isolated from ruminal fluid of dairy goat (Capra hircus).</title>
        <authorList>
            <person name="Poothong S."/>
            <person name="Nuengjamnong C."/>
            <person name="Tanasupawat S."/>
        </authorList>
    </citation>
    <scope>NUCLEOTIDE SEQUENCE [LARGE SCALE GENOMIC DNA]</scope>
    <source>
        <strain evidence="3">mPRGC8</strain>
    </source>
</reference>
<dbReference type="GO" id="GO:0005886">
    <property type="term" value="C:plasma membrane"/>
    <property type="evidence" value="ECO:0007669"/>
    <property type="project" value="TreeGrafter"/>
</dbReference>
<keyword evidence="1" id="KW-0472">Membrane</keyword>
<feature type="transmembrane region" description="Helical" evidence="1">
    <location>
        <begin position="387"/>
        <end position="407"/>
    </location>
</feature>
<dbReference type="InterPro" id="IPR001036">
    <property type="entry name" value="Acrflvin-R"/>
</dbReference>
<keyword evidence="1" id="KW-0812">Transmembrane</keyword>
<feature type="transmembrane region" description="Helical" evidence="1">
    <location>
        <begin position="526"/>
        <end position="545"/>
    </location>
</feature>
<dbReference type="Gene3D" id="3.30.70.1320">
    <property type="entry name" value="Multidrug efflux transporter AcrB pore domain like"/>
    <property type="match status" value="1"/>
</dbReference>
<gene>
    <name evidence="2" type="ORF">FZ041_04095</name>
</gene>
<feature type="transmembrane region" description="Helical" evidence="1">
    <location>
        <begin position="427"/>
        <end position="451"/>
    </location>
</feature>
<feature type="transmembrane region" description="Helical" evidence="1">
    <location>
        <begin position="985"/>
        <end position="1008"/>
    </location>
</feature>
<proteinExistence type="predicted"/>
<feature type="transmembrane region" description="Helical" evidence="1">
    <location>
        <begin position="14"/>
        <end position="33"/>
    </location>
</feature>
<dbReference type="SUPFAM" id="SSF82866">
    <property type="entry name" value="Multidrug efflux transporter AcrB transmembrane domain"/>
    <property type="match status" value="2"/>
</dbReference>
<name>A0A5D6WRG0_9FIRM</name>
<sequence>MTNLTEISLKHRALVWYFIIMTAIGGVAAYFQLGRMEDPQFTIRQMVITAAWPGATAEQMQEQVTDKLEKKFQDVPGLDHINSETRAGQTVIYVALKPEVSKDQIRPIWRDVHNFGEAVKKDLPEGVYGPYYNDRFDDVYGSIYAVTGDGYSYEELRQYAEKTRRDLLRIPSVQKVELIGEQPDVVYVELQRDKIAELGINPQIIANALKTQNNMTATGEVETSTNDVFLRVSGVFDDIDAIREMPINANGKVLRLGDIARVQRQSIDPAKPKMYFNGEPAIGIAVSMEEGGNILELGEQLRQEIGKIQQEVPVGLEIHQVSDQPKVVDGSIHDFVKTLVEAIVIVLAVSFLSLGVRTGMVVAGCIPLVLCGVFCVMYMAGIDLHKVSLGALIIALGLLVDDAIIAVEMMSVKLEMGLNRFDAACYAFRATAKPMLTGTLITCAGFIPVAFSEGLASEFCRALFPVIATALLLSWLVSVMIAPLFGYHLIQVEVKTDEAGKFDPYQSKFYRWFREVLVWFLDHRRLVLGVTAVLFLVSVGMLKFVKQEFFPTSTRPEVLIELKLPEGSSMAATQEVCDRMSDWLQARQDLLANYSYYVGRYAPRFVLTIDPKAERDNAAQFVLVAKDTEAREKLTEQLNKAFADDFADVRAKMQFIQTGPPAAYPVMLRVTGYTSDQAKELARKVADIVAEDPNNYNVNMSWGDKSKVMHLELDQDKLNSLGVSSQAVSQQLYTAITGATAAQFYAGDRTIDIKLRLASEDRQDLSKIKSLPIYLGQAGYVPLEQLAKISYEAEDGYIERRDLMPTVTVQAEIHAGTANDATQKAFDATKELREDLPFGCRIEPAGALADSKDSAGYLMKPIPMMIFIIMTLLMFQLGSVKQMVLTVLTAPLGIIGVSWGMLLTNSAMGFVAELGILALSGMIIRNSVILIDQIQKHLADGETPWDAVVDSAILRFRPIMLTAAAAILGMLPLMFSRFWGPMAVAIASGLLVATVLTLLVLPAMYAVAYKVKRE</sequence>
<dbReference type="PRINTS" id="PR00702">
    <property type="entry name" value="ACRIFLAVINRP"/>
</dbReference>
<accession>A0A5D6WRG0</accession>
<organism evidence="2 3">
    <name type="scientific">Selenomonas caprae</name>
    <dbReference type="NCBI Taxonomy" id="2606905"/>
    <lineage>
        <taxon>Bacteria</taxon>
        <taxon>Bacillati</taxon>
        <taxon>Bacillota</taxon>
        <taxon>Negativicutes</taxon>
        <taxon>Selenomonadales</taxon>
        <taxon>Selenomonadaceae</taxon>
        <taxon>Selenomonas</taxon>
    </lineage>
</organism>
<evidence type="ECO:0000313" key="3">
    <source>
        <dbReference type="Proteomes" id="UP000322783"/>
    </source>
</evidence>